<comment type="similarity">
    <text evidence="1">Belongs to the short-chain dehydrogenases/reductases (SDR) family.</text>
</comment>
<dbReference type="EMBL" id="BOQN01000087">
    <property type="protein sequence ID" value="GIM94973.1"/>
    <property type="molecule type" value="Genomic_DNA"/>
</dbReference>
<sequence length="255" mass="25336">MQGKTAIVTGASKGIGLAVVRALAGAGATVIAAARSSTPELETLVKAGGVRWVGADLGDPAAPAALVEAAGGVVDVLVNNVGTAPARLGGFLSVSDAEWQRTLDLNLLAAVRMTRAALPSMLERGHGSIVTVASVNASLSDPLVVDYSAGKAALVSFSKSLSKEFGPKGVRANTVSPGPVETDLWLGGGGVAATVSAGGGLRPEDVVAQAKSQIPSGRFSTPDEVAAVVLFLAGDAAGNVNGSDFVIDGGLLPMW</sequence>
<dbReference type="InterPro" id="IPR036291">
    <property type="entry name" value="NAD(P)-bd_dom_sf"/>
</dbReference>
<dbReference type="PRINTS" id="PR00081">
    <property type="entry name" value="GDHRDH"/>
</dbReference>
<dbReference type="GO" id="GO:0030497">
    <property type="term" value="P:fatty acid elongation"/>
    <property type="evidence" value="ECO:0007669"/>
    <property type="project" value="TreeGrafter"/>
</dbReference>
<proteinExistence type="inferred from homology"/>
<dbReference type="PANTHER" id="PTHR42760:SF40">
    <property type="entry name" value="3-OXOACYL-[ACYL-CARRIER-PROTEIN] REDUCTASE, CHLOROPLASTIC"/>
    <property type="match status" value="1"/>
</dbReference>
<reference evidence="3 4" key="1">
    <citation type="submission" date="2021-03" db="EMBL/GenBank/DDBJ databases">
        <title>Whole genome shotgun sequence of Actinoplanes toevensis NBRC 105298.</title>
        <authorList>
            <person name="Komaki H."/>
            <person name="Tamura T."/>
        </authorList>
    </citation>
    <scope>NUCLEOTIDE SEQUENCE [LARGE SCALE GENOMIC DNA]</scope>
    <source>
        <strain evidence="3 4">NBRC 105298</strain>
    </source>
</reference>
<gene>
    <name evidence="3" type="primary">fabG_10</name>
    <name evidence="3" type="ORF">Ato02nite_067660</name>
</gene>
<dbReference type="PRINTS" id="PR00080">
    <property type="entry name" value="SDRFAMILY"/>
</dbReference>
<evidence type="ECO:0000313" key="3">
    <source>
        <dbReference type="EMBL" id="GIM94973.1"/>
    </source>
</evidence>
<evidence type="ECO:0000256" key="2">
    <source>
        <dbReference type="ARBA" id="ARBA00023002"/>
    </source>
</evidence>
<dbReference type="PANTHER" id="PTHR42760">
    <property type="entry name" value="SHORT-CHAIN DEHYDROGENASES/REDUCTASES FAMILY MEMBER"/>
    <property type="match status" value="1"/>
</dbReference>
<dbReference type="AlphaFoldDB" id="A0A919TG18"/>
<dbReference type="Pfam" id="PF13561">
    <property type="entry name" value="adh_short_C2"/>
    <property type="match status" value="1"/>
</dbReference>
<organism evidence="3 4">
    <name type="scientific">Paractinoplanes toevensis</name>
    <dbReference type="NCBI Taxonomy" id="571911"/>
    <lineage>
        <taxon>Bacteria</taxon>
        <taxon>Bacillati</taxon>
        <taxon>Actinomycetota</taxon>
        <taxon>Actinomycetes</taxon>
        <taxon>Micromonosporales</taxon>
        <taxon>Micromonosporaceae</taxon>
        <taxon>Paractinoplanes</taxon>
    </lineage>
</organism>
<keyword evidence="2" id="KW-0560">Oxidoreductase</keyword>
<comment type="caution">
    <text evidence="3">The sequence shown here is derived from an EMBL/GenBank/DDBJ whole genome shotgun (WGS) entry which is preliminary data.</text>
</comment>
<dbReference type="GO" id="GO:0016616">
    <property type="term" value="F:oxidoreductase activity, acting on the CH-OH group of donors, NAD or NADP as acceptor"/>
    <property type="evidence" value="ECO:0007669"/>
    <property type="project" value="TreeGrafter"/>
</dbReference>
<keyword evidence="4" id="KW-1185">Reference proteome</keyword>
<name>A0A919TG18_9ACTN</name>
<dbReference type="FunFam" id="3.40.50.720:FF:000084">
    <property type="entry name" value="Short-chain dehydrogenase reductase"/>
    <property type="match status" value="1"/>
</dbReference>
<dbReference type="PROSITE" id="PS00061">
    <property type="entry name" value="ADH_SHORT"/>
    <property type="match status" value="1"/>
</dbReference>
<accession>A0A919TG18</accession>
<dbReference type="Gene3D" id="3.40.50.720">
    <property type="entry name" value="NAD(P)-binding Rossmann-like Domain"/>
    <property type="match status" value="1"/>
</dbReference>
<evidence type="ECO:0000313" key="4">
    <source>
        <dbReference type="Proteomes" id="UP000677082"/>
    </source>
</evidence>
<dbReference type="Proteomes" id="UP000677082">
    <property type="component" value="Unassembled WGS sequence"/>
</dbReference>
<dbReference type="InterPro" id="IPR002347">
    <property type="entry name" value="SDR_fam"/>
</dbReference>
<evidence type="ECO:0000256" key="1">
    <source>
        <dbReference type="ARBA" id="ARBA00006484"/>
    </source>
</evidence>
<dbReference type="InterPro" id="IPR020904">
    <property type="entry name" value="Sc_DH/Rdtase_CS"/>
</dbReference>
<dbReference type="RefSeq" id="WP_246607759.1">
    <property type="nucleotide sequence ID" value="NZ_BOQN01000087.1"/>
</dbReference>
<protein>
    <submittedName>
        <fullName evidence="3">3-oxoacyl-ACP reductase</fullName>
    </submittedName>
</protein>
<dbReference type="SUPFAM" id="SSF51735">
    <property type="entry name" value="NAD(P)-binding Rossmann-fold domains"/>
    <property type="match status" value="1"/>
</dbReference>
<dbReference type="CDD" id="cd05233">
    <property type="entry name" value="SDR_c"/>
    <property type="match status" value="1"/>
</dbReference>